<dbReference type="Proteomes" id="UP000283530">
    <property type="component" value="Unassembled WGS sequence"/>
</dbReference>
<dbReference type="Pfam" id="PF03634">
    <property type="entry name" value="TCP"/>
    <property type="match status" value="1"/>
</dbReference>
<sequence>MDVLGASQKTFCSKKSSPVAVGRNRSSNRERHSKIFTAQGLRDRRMRLSIDVACEFFSLQDMLGFDKASETMSWLMMKSKTTINELAKGLSQRDVCDGDGDGGENWTSEYGDISGLDETTANVKPQEKDLKQKSLVAAPKVNGNEGSKKGMIYPAAKESRRERTGEKMIKRLDNSNQLFQLLGVEINEPNCHDLSRSRL</sequence>
<evidence type="ECO:0000313" key="8">
    <source>
        <dbReference type="EMBL" id="RWR73635.1"/>
    </source>
</evidence>
<comment type="subcellular location">
    <subcellularLocation>
        <location evidence="1">Nucleus</location>
    </subcellularLocation>
</comment>
<evidence type="ECO:0000256" key="5">
    <source>
        <dbReference type="ARBA" id="ARBA00023242"/>
    </source>
</evidence>
<protein>
    <submittedName>
        <fullName evidence="8">CYC-like protein 2</fullName>
    </submittedName>
</protein>
<keyword evidence="5" id="KW-0539">Nucleus</keyword>
<reference evidence="8 9" key="1">
    <citation type="journal article" date="2019" name="Nat. Plants">
        <title>Stout camphor tree genome fills gaps in understanding of flowering plant genome evolution.</title>
        <authorList>
            <person name="Chaw S.M."/>
            <person name="Liu Y.C."/>
            <person name="Wu Y.W."/>
            <person name="Wang H.Y."/>
            <person name="Lin C.I."/>
            <person name="Wu C.S."/>
            <person name="Ke H.M."/>
            <person name="Chang L.Y."/>
            <person name="Hsu C.Y."/>
            <person name="Yang H.T."/>
            <person name="Sudianto E."/>
            <person name="Hsu M.H."/>
            <person name="Wu K.P."/>
            <person name="Wang L.N."/>
            <person name="Leebens-Mack J.H."/>
            <person name="Tsai I.J."/>
        </authorList>
    </citation>
    <scope>NUCLEOTIDE SEQUENCE [LARGE SCALE GENOMIC DNA]</scope>
    <source>
        <strain evidence="9">cv. Chaw 1501</strain>
        <tissue evidence="8">Young leaves</tissue>
    </source>
</reference>
<evidence type="ECO:0000256" key="1">
    <source>
        <dbReference type="ARBA" id="ARBA00004123"/>
    </source>
</evidence>
<feature type="region of interest" description="Disordered" evidence="6">
    <location>
        <begin position="140"/>
        <end position="164"/>
    </location>
</feature>
<keyword evidence="4" id="KW-0804">Transcription</keyword>
<dbReference type="PANTHER" id="PTHR31072:SF226">
    <property type="entry name" value="TRANSCRIPTION FACTOR TCP18"/>
    <property type="match status" value="1"/>
</dbReference>
<evidence type="ECO:0000256" key="6">
    <source>
        <dbReference type="SAM" id="MobiDB-lite"/>
    </source>
</evidence>
<evidence type="ECO:0000256" key="3">
    <source>
        <dbReference type="ARBA" id="ARBA00023125"/>
    </source>
</evidence>
<evidence type="ECO:0000256" key="4">
    <source>
        <dbReference type="ARBA" id="ARBA00023163"/>
    </source>
</evidence>
<evidence type="ECO:0000256" key="2">
    <source>
        <dbReference type="ARBA" id="ARBA00023015"/>
    </source>
</evidence>
<dbReference type="EMBL" id="QPKB01000001">
    <property type="protein sequence ID" value="RWR73635.1"/>
    <property type="molecule type" value="Genomic_DNA"/>
</dbReference>
<organism evidence="8 9">
    <name type="scientific">Cinnamomum micranthum f. kanehirae</name>
    <dbReference type="NCBI Taxonomy" id="337451"/>
    <lineage>
        <taxon>Eukaryota</taxon>
        <taxon>Viridiplantae</taxon>
        <taxon>Streptophyta</taxon>
        <taxon>Embryophyta</taxon>
        <taxon>Tracheophyta</taxon>
        <taxon>Spermatophyta</taxon>
        <taxon>Magnoliopsida</taxon>
        <taxon>Magnoliidae</taxon>
        <taxon>Laurales</taxon>
        <taxon>Lauraceae</taxon>
        <taxon>Cinnamomum</taxon>
    </lineage>
</organism>
<comment type="caution">
    <text evidence="8">The sequence shown here is derived from an EMBL/GenBank/DDBJ whole genome shotgun (WGS) entry which is preliminary data.</text>
</comment>
<keyword evidence="3" id="KW-0238">DNA-binding</keyword>
<dbReference type="PROSITE" id="PS51369">
    <property type="entry name" value="TCP"/>
    <property type="match status" value="1"/>
</dbReference>
<dbReference type="OrthoDB" id="1896834at2759"/>
<gene>
    <name evidence="8" type="ORF">CKAN_00193600</name>
</gene>
<dbReference type="InterPro" id="IPR017887">
    <property type="entry name" value="TF_TCP_subgr"/>
</dbReference>
<evidence type="ECO:0000259" key="7">
    <source>
        <dbReference type="PROSITE" id="PS51369"/>
    </source>
</evidence>
<dbReference type="InterPro" id="IPR005333">
    <property type="entry name" value="Transcription_factor_TCP"/>
</dbReference>
<accession>A0A3S3N6I4</accession>
<dbReference type="GO" id="GO:0043565">
    <property type="term" value="F:sequence-specific DNA binding"/>
    <property type="evidence" value="ECO:0007669"/>
    <property type="project" value="TreeGrafter"/>
</dbReference>
<dbReference type="GO" id="GO:0003700">
    <property type="term" value="F:DNA-binding transcription factor activity"/>
    <property type="evidence" value="ECO:0007669"/>
    <property type="project" value="InterPro"/>
</dbReference>
<dbReference type="GO" id="GO:0005634">
    <property type="term" value="C:nucleus"/>
    <property type="evidence" value="ECO:0007669"/>
    <property type="project" value="UniProtKB-SubCell"/>
</dbReference>
<name>A0A3S3N6I4_9MAGN</name>
<feature type="domain" description="TCP" evidence="7">
    <location>
        <begin position="28"/>
        <end position="86"/>
    </location>
</feature>
<evidence type="ECO:0000313" key="9">
    <source>
        <dbReference type="Proteomes" id="UP000283530"/>
    </source>
</evidence>
<keyword evidence="9" id="KW-1185">Reference proteome</keyword>
<dbReference type="GO" id="GO:2000032">
    <property type="term" value="P:regulation of secondary shoot formation"/>
    <property type="evidence" value="ECO:0007669"/>
    <property type="project" value="TreeGrafter"/>
</dbReference>
<dbReference type="PANTHER" id="PTHR31072">
    <property type="entry name" value="TRANSCRIPTION FACTOR TCP4-RELATED"/>
    <property type="match status" value="1"/>
</dbReference>
<proteinExistence type="predicted"/>
<dbReference type="AlphaFoldDB" id="A0A3S3N6I4"/>
<keyword evidence="2" id="KW-0805">Transcription regulation</keyword>